<reference evidence="2" key="1">
    <citation type="submission" date="2019-04" db="EMBL/GenBank/DDBJ databases">
        <title>Sequencing of skin fungus with MAO and IRED activity.</title>
        <authorList>
            <person name="Marsaioli A.J."/>
            <person name="Bonatto J.M.C."/>
            <person name="Reis Junior O."/>
        </authorList>
    </citation>
    <scope>NUCLEOTIDE SEQUENCE</scope>
    <source>
        <strain evidence="2">30M1</strain>
    </source>
</reference>
<feature type="chain" id="PRO_5040441261" evidence="1">
    <location>
        <begin position="18"/>
        <end position="104"/>
    </location>
</feature>
<accession>A0A9P4TPR2</accession>
<proteinExistence type="predicted"/>
<evidence type="ECO:0000313" key="2">
    <source>
        <dbReference type="EMBL" id="KAF3010921.1"/>
    </source>
</evidence>
<dbReference type="EMBL" id="SWKU01000001">
    <property type="protein sequence ID" value="KAF3010921.1"/>
    <property type="molecule type" value="Genomic_DNA"/>
</dbReference>
<dbReference type="OrthoDB" id="3669817at2759"/>
<comment type="caution">
    <text evidence="2">The sequence shown here is derived from an EMBL/GenBank/DDBJ whole genome shotgun (WGS) entry which is preliminary data.</text>
</comment>
<evidence type="ECO:0000313" key="3">
    <source>
        <dbReference type="Proteomes" id="UP000801428"/>
    </source>
</evidence>
<gene>
    <name evidence="2" type="ORF">E8E13_010041</name>
</gene>
<dbReference type="AlphaFoldDB" id="A0A9P4TPR2"/>
<keyword evidence="3" id="KW-1185">Reference proteome</keyword>
<feature type="signal peptide" evidence="1">
    <location>
        <begin position="1"/>
        <end position="17"/>
    </location>
</feature>
<evidence type="ECO:0000256" key="1">
    <source>
        <dbReference type="SAM" id="SignalP"/>
    </source>
</evidence>
<dbReference type="Proteomes" id="UP000801428">
    <property type="component" value="Unassembled WGS sequence"/>
</dbReference>
<organism evidence="2 3">
    <name type="scientific">Curvularia kusanoi</name>
    <name type="common">Cochliobolus kusanoi</name>
    <dbReference type="NCBI Taxonomy" id="90978"/>
    <lineage>
        <taxon>Eukaryota</taxon>
        <taxon>Fungi</taxon>
        <taxon>Dikarya</taxon>
        <taxon>Ascomycota</taxon>
        <taxon>Pezizomycotina</taxon>
        <taxon>Dothideomycetes</taxon>
        <taxon>Pleosporomycetidae</taxon>
        <taxon>Pleosporales</taxon>
        <taxon>Pleosporineae</taxon>
        <taxon>Pleosporaceae</taxon>
        <taxon>Curvularia</taxon>
    </lineage>
</organism>
<sequence>MRLHTLLLPPILTLTTASPTIWNQLWCLQDGNPGAVYLCSGPDFSGQCEYRKPTNDDCFAPSIVPQSIGPDRGGCCLMYQDRECKGNLVVLDPQTVDGKVLGFT</sequence>
<keyword evidence="1" id="KW-0732">Signal</keyword>
<protein>
    <submittedName>
        <fullName evidence="2">Uncharacterized protein</fullName>
    </submittedName>
</protein>
<name>A0A9P4TPR2_CURKU</name>